<dbReference type="AlphaFoldDB" id="A0A7I8JDK8"/>
<gene>
    <name evidence="4" type="ORF">SI7747_11014642</name>
</gene>
<dbReference type="PANTHER" id="PTHR43899">
    <property type="entry name" value="RH59310P"/>
    <property type="match status" value="1"/>
</dbReference>
<keyword evidence="3" id="KW-1133">Transmembrane helix</keyword>
<organism evidence="4">
    <name type="scientific">Spirodela intermedia</name>
    <name type="common">Intermediate duckweed</name>
    <dbReference type="NCBI Taxonomy" id="51605"/>
    <lineage>
        <taxon>Eukaryota</taxon>
        <taxon>Viridiplantae</taxon>
        <taxon>Streptophyta</taxon>
        <taxon>Embryophyta</taxon>
        <taxon>Tracheophyta</taxon>
        <taxon>Spermatophyta</taxon>
        <taxon>Magnoliopsida</taxon>
        <taxon>Liliopsida</taxon>
        <taxon>Araceae</taxon>
        <taxon>Lemnoideae</taxon>
        <taxon>Spirodela</taxon>
    </lineage>
</organism>
<dbReference type="Gene3D" id="3.40.50.720">
    <property type="entry name" value="NAD(P)-binding Rossmann-like Domain"/>
    <property type="match status" value="1"/>
</dbReference>
<feature type="transmembrane region" description="Helical" evidence="3">
    <location>
        <begin position="170"/>
        <end position="192"/>
    </location>
</feature>
<evidence type="ECO:0000256" key="3">
    <source>
        <dbReference type="SAM" id="Phobius"/>
    </source>
</evidence>
<proteinExistence type="inferred from homology"/>
<reference evidence="4 5" key="1">
    <citation type="submission" date="2019-12" db="EMBL/GenBank/DDBJ databases">
        <authorList>
            <person name="Scholz U."/>
            <person name="Mascher M."/>
            <person name="Fiebig A."/>
        </authorList>
    </citation>
    <scope>NUCLEOTIDE SEQUENCE</scope>
</reference>
<keyword evidence="3" id="KW-0812">Transmembrane</keyword>
<name>A0A7I8JDK8_SPIIN</name>
<dbReference type="SUPFAM" id="SSF51735">
    <property type="entry name" value="NAD(P)-binding Rossmann-fold domains"/>
    <property type="match status" value="1"/>
</dbReference>
<dbReference type="Pfam" id="PF00106">
    <property type="entry name" value="adh_short"/>
    <property type="match status" value="1"/>
</dbReference>
<sequence length="354" mass="39608">MGLSLLETLASKPPWVLLCSSVGTFTVLRFSFFLLRWFYTYSLRPTKNLLEYGRWAVRGLNLVLVDHVLEKLIQVATEIKTELETVDLRTAVVDLAGDLTEEIGRLESVSRDIDVGILVNKAGVINVNPLYLHEMNEAIPRSILKMNLVGMTKVLRAVLPGMLRRGRGTIINVSSGTAVVVPSFLLFSVYAATKAISFPPCSTYAYIRNISRCLHHEYYHTELHIPLVVATKMVPLKKISFFTPQPKDYTHSAIRSIGYGFPMSSLSKESLRGRGHYTTILPNAQDSGASPTHRGTYFPAFNLISVSFMRIVNTYSPSWPAFKNQCIPSTGKALNPNTDKGLIFVHIYCDLNYE</sequence>
<keyword evidence="2" id="KW-0560">Oxidoreductase</keyword>
<feature type="transmembrane region" description="Helical" evidence="3">
    <location>
        <begin position="15"/>
        <end position="39"/>
    </location>
</feature>
<evidence type="ECO:0000313" key="4">
    <source>
        <dbReference type="EMBL" id="CAA2629002.1"/>
    </source>
</evidence>
<dbReference type="InterPro" id="IPR036291">
    <property type="entry name" value="NAD(P)-bd_dom_sf"/>
</dbReference>
<evidence type="ECO:0000256" key="2">
    <source>
        <dbReference type="ARBA" id="ARBA00023002"/>
    </source>
</evidence>
<dbReference type="EMBL" id="CACRZD030000011">
    <property type="protein sequence ID" value="CAA6668248.1"/>
    <property type="molecule type" value="Genomic_DNA"/>
</dbReference>
<keyword evidence="3" id="KW-0472">Membrane</keyword>
<protein>
    <submittedName>
        <fullName evidence="4">Uncharacterized protein</fullName>
    </submittedName>
</protein>
<dbReference type="InterPro" id="IPR002347">
    <property type="entry name" value="SDR_fam"/>
</dbReference>
<keyword evidence="5" id="KW-1185">Reference proteome</keyword>
<dbReference type="Proteomes" id="UP001189122">
    <property type="component" value="Unassembled WGS sequence"/>
</dbReference>
<evidence type="ECO:0000313" key="5">
    <source>
        <dbReference type="Proteomes" id="UP001189122"/>
    </source>
</evidence>
<comment type="similarity">
    <text evidence="1">Belongs to the short-chain dehydrogenases/reductases (SDR) family.</text>
</comment>
<evidence type="ECO:0000256" key="1">
    <source>
        <dbReference type="ARBA" id="ARBA00006484"/>
    </source>
</evidence>
<accession>A0A7I8JDK8</accession>
<dbReference type="InterPro" id="IPR051019">
    <property type="entry name" value="VLCFA-Steroid_DH"/>
</dbReference>
<dbReference type="EMBL" id="LR743598">
    <property type="protein sequence ID" value="CAA2629002.1"/>
    <property type="molecule type" value="Genomic_DNA"/>
</dbReference>
<dbReference type="GO" id="GO:0016491">
    <property type="term" value="F:oxidoreductase activity"/>
    <property type="evidence" value="ECO:0007669"/>
    <property type="project" value="UniProtKB-KW"/>
</dbReference>
<dbReference type="PANTHER" id="PTHR43899:SF13">
    <property type="entry name" value="RH59310P"/>
    <property type="match status" value="1"/>
</dbReference>